<organism evidence="2 3">
    <name type="scientific">Funneliformis caledonium</name>
    <dbReference type="NCBI Taxonomy" id="1117310"/>
    <lineage>
        <taxon>Eukaryota</taxon>
        <taxon>Fungi</taxon>
        <taxon>Fungi incertae sedis</taxon>
        <taxon>Mucoromycota</taxon>
        <taxon>Glomeromycotina</taxon>
        <taxon>Glomeromycetes</taxon>
        <taxon>Glomerales</taxon>
        <taxon>Glomeraceae</taxon>
        <taxon>Funneliformis</taxon>
    </lineage>
</organism>
<proteinExistence type="predicted"/>
<evidence type="ECO:0000313" key="2">
    <source>
        <dbReference type="EMBL" id="CAG8629033.1"/>
    </source>
</evidence>
<dbReference type="AlphaFoldDB" id="A0A9N9D8F7"/>
<accession>A0A9N9D8F7</accession>
<comment type="caution">
    <text evidence="2">The sequence shown here is derived from an EMBL/GenBank/DDBJ whole genome shotgun (WGS) entry which is preliminary data.</text>
</comment>
<gene>
    <name evidence="2" type="ORF">FCALED_LOCUS9962</name>
</gene>
<evidence type="ECO:0000256" key="1">
    <source>
        <dbReference type="SAM" id="MobiDB-lite"/>
    </source>
</evidence>
<dbReference type="Proteomes" id="UP000789570">
    <property type="component" value="Unassembled WGS sequence"/>
</dbReference>
<feature type="region of interest" description="Disordered" evidence="1">
    <location>
        <begin position="83"/>
        <end position="102"/>
    </location>
</feature>
<evidence type="ECO:0000313" key="3">
    <source>
        <dbReference type="Proteomes" id="UP000789570"/>
    </source>
</evidence>
<sequence>MLEAVIKGKMRKVDLKDIILIDLKDITLDKKDDIITTKVQPGYKSYSESYRVADLSNPSRTKSSNICSRSTGNSSDEVIILSSDSSDSISSISSGSSDPLSRQKTSRYLYTSDMDKKLLTALRVTNIIFHISIHILSNWYKFKLFREKYLGLLKQYRKIVD</sequence>
<feature type="compositionally biased region" description="Low complexity" evidence="1">
    <location>
        <begin position="83"/>
        <end position="98"/>
    </location>
</feature>
<dbReference type="EMBL" id="CAJVPQ010003483">
    <property type="protein sequence ID" value="CAG8629033.1"/>
    <property type="molecule type" value="Genomic_DNA"/>
</dbReference>
<name>A0A9N9D8F7_9GLOM</name>
<protein>
    <submittedName>
        <fullName evidence="2">1146_t:CDS:1</fullName>
    </submittedName>
</protein>
<keyword evidence="3" id="KW-1185">Reference proteome</keyword>
<reference evidence="2" key="1">
    <citation type="submission" date="2021-06" db="EMBL/GenBank/DDBJ databases">
        <authorList>
            <person name="Kallberg Y."/>
            <person name="Tangrot J."/>
            <person name="Rosling A."/>
        </authorList>
    </citation>
    <scope>NUCLEOTIDE SEQUENCE</scope>
    <source>
        <strain evidence="2">UK204</strain>
    </source>
</reference>